<feature type="transmembrane region" description="Helical" evidence="6">
    <location>
        <begin position="63"/>
        <end position="84"/>
    </location>
</feature>
<proteinExistence type="predicted"/>
<organism evidence="7 8">
    <name type="scientific">Saccoglossus kowalevskii</name>
    <name type="common">Acorn worm</name>
    <dbReference type="NCBI Taxonomy" id="10224"/>
    <lineage>
        <taxon>Eukaryota</taxon>
        <taxon>Metazoa</taxon>
        <taxon>Hemichordata</taxon>
        <taxon>Enteropneusta</taxon>
        <taxon>Harrimaniidae</taxon>
        <taxon>Saccoglossus</taxon>
    </lineage>
</organism>
<dbReference type="GeneID" id="100375360"/>
<feature type="transmembrane region" description="Helical" evidence="6">
    <location>
        <begin position="193"/>
        <end position="212"/>
    </location>
</feature>
<keyword evidence="7" id="KW-1185">Reference proteome</keyword>
<feature type="transmembrane region" description="Helical" evidence="6">
    <location>
        <begin position="492"/>
        <end position="513"/>
    </location>
</feature>
<dbReference type="Pfam" id="PF13520">
    <property type="entry name" value="AA_permease_2"/>
    <property type="match status" value="1"/>
</dbReference>
<dbReference type="InterPro" id="IPR002293">
    <property type="entry name" value="AA/rel_permease1"/>
</dbReference>
<evidence type="ECO:0000256" key="3">
    <source>
        <dbReference type="ARBA" id="ARBA00022692"/>
    </source>
</evidence>
<dbReference type="Proteomes" id="UP000694865">
    <property type="component" value="Unplaced"/>
</dbReference>
<keyword evidence="3 6" id="KW-0812">Transmembrane</keyword>
<dbReference type="PANTHER" id="PTHR43243:SF4">
    <property type="entry name" value="CATIONIC AMINO ACID TRANSPORTER 4"/>
    <property type="match status" value="1"/>
</dbReference>
<comment type="subcellular location">
    <subcellularLocation>
        <location evidence="1">Membrane</location>
        <topology evidence="1">Multi-pass membrane protein</topology>
    </subcellularLocation>
</comment>
<dbReference type="Gene3D" id="1.20.1740.10">
    <property type="entry name" value="Amino acid/polyamine transporter I"/>
    <property type="match status" value="1"/>
</dbReference>
<evidence type="ECO:0000256" key="5">
    <source>
        <dbReference type="ARBA" id="ARBA00023136"/>
    </source>
</evidence>
<accession>A0ABM0M279</accession>
<feature type="transmembrane region" description="Helical" evidence="6">
    <location>
        <begin position="314"/>
        <end position="340"/>
    </location>
</feature>
<evidence type="ECO:0000256" key="4">
    <source>
        <dbReference type="ARBA" id="ARBA00022989"/>
    </source>
</evidence>
<feature type="transmembrane region" description="Helical" evidence="6">
    <location>
        <begin position="167"/>
        <end position="186"/>
    </location>
</feature>
<feature type="transmembrane region" description="Helical" evidence="6">
    <location>
        <begin position="461"/>
        <end position="480"/>
    </location>
</feature>
<evidence type="ECO:0000256" key="6">
    <source>
        <dbReference type="SAM" id="Phobius"/>
    </source>
</evidence>
<dbReference type="RefSeq" id="XP_006814120.1">
    <property type="nucleotide sequence ID" value="XM_006814057.1"/>
</dbReference>
<keyword evidence="2" id="KW-0813">Transport</keyword>
<feature type="transmembrane region" description="Helical" evidence="6">
    <location>
        <begin position="361"/>
        <end position="379"/>
    </location>
</feature>
<evidence type="ECO:0000256" key="2">
    <source>
        <dbReference type="ARBA" id="ARBA00022448"/>
    </source>
</evidence>
<feature type="transmembrane region" description="Helical" evidence="6">
    <location>
        <begin position="224"/>
        <end position="244"/>
    </location>
</feature>
<keyword evidence="4 6" id="KW-1133">Transmembrane helix</keyword>
<feature type="transmembrane region" description="Helical" evidence="6">
    <location>
        <begin position="36"/>
        <end position="57"/>
    </location>
</feature>
<evidence type="ECO:0000256" key="1">
    <source>
        <dbReference type="ARBA" id="ARBA00004141"/>
    </source>
</evidence>
<protein>
    <submittedName>
        <fullName evidence="8">Cationic amino acid transporter 4-like</fullName>
    </submittedName>
</protein>
<evidence type="ECO:0000313" key="7">
    <source>
        <dbReference type="Proteomes" id="UP000694865"/>
    </source>
</evidence>
<reference evidence="8" key="1">
    <citation type="submission" date="2025-08" db="UniProtKB">
        <authorList>
            <consortium name="RefSeq"/>
        </authorList>
    </citation>
    <scope>IDENTIFICATION</scope>
    <source>
        <tissue evidence="8">Testes</tissue>
    </source>
</reference>
<name>A0ABM0M279_SACKO</name>
<gene>
    <name evidence="8" type="primary">LOC100375360</name>
</gene>
<feature type="transmembrane region" description="Helical" evidence="6">
    <location>
        <begin position="265"/>
        <end position="294"/>
    </location>
</feature>
<dbReference type="PANTHER" id="PTHR43243">
    <property type="entry name" value="INNER MEMBRANE TRANSPORTER YGJI-RELATED"/>
    <property type="match status" value="1"/>
</dbReference>
<keyword evidence="5 6" id="KW-0472">Membrane</keyword>
<feature type="transmembrane region" description="Helical" evidence="6">
    <location>
        <begin position="96"/>
        <end position="117"/>
    </location>
</feature>
<sequence length="535" mass="57910">MPEHSHSYISTISRLKTLNLNPSETPLKRCISIGELILLGIGGILGSGVYVLTGSVAKDVAGPAVSISYLIACFPTLLAAICFAEFGARIPRTGSAYIYTYVTLGEMWAFIVGWNFVLEICVGNAASARTVSGYLDMLTRFKIRNFTIDYITGRSIDHPPLSQYPDLVALFLIIIVTLVLSMGINISVKVASIFTCISIGVMLFIVCMGFYLMDKTNWEAQGGFAPYGFSGIAAGAASCVYAYTGFEIITTASEESLNPTKSIPIAICASLTFAVVVYVTVSAALTLMIPYYNINPDASFADAFQQHGLLWAKYAAGIGAVCGVSITLFISTICISKIIYAMAADGLLFTALARIEQCNQVPVFATITCGAFTAILAIFVDTDFLVQCRSIGGLFGYVMISTSVIILRYRPIGNITYENGNTPSNKDIPQLEHNTSLNVANITQNDTFSVGIFRNLKPGMLPGMATILMTMGMFILAAIINFGTDSFKVWKPWLILTLIVLGLFVVLCFAVICKHKQEETRLKFKVGSCVDKTTH</sequence>
<evidence type="ECO:0000313" key="8">
    <source>
        <dbReference type="RefSeq" id="XP_006814120.1"/>
    </source>
</evidence>
<feature type="transmembrane region" description="Helical" evidence="6">
    <location>
        <begin position="391"/>
        <end position="409"/>
    </location>
</feature>